<gene>
    <name evidence="1" type="ORF">JN11_03508</name>
</gene>
<dbReference type="Proteomes" id="UP000317010">
    <property type="component" value="Unassembled WGS sequence"/>
</dbReference>
<evidence type="ECO:0000313" key="1">
    <source>
        <dbReference type="EMBL" id="TWI97685.1"/>
    </source>
</evidence>
<dbReference type="EMBL" id="VLLI01000010">
    <property type="protein sequence ID" value="TWI97685.1"/>
    <property type="molecule type" value="Genomic_DNA"/>
</dbReference>
<proteinExistence type="predicted"/>
<dbReference type="SUPFAM" id="SSF159888">
    <property type="entry name" value="YdhG-like"/>
    <property type="match status" value="1"/>
</dbReference>
<dbReference type="AlphaFoldDB" id="A0A562TVU4"/>
<protein>
    <submittedName>
        <fullName evidence="1">Uncharacterized protein DUF1801</fullName>
    </submittedName>
</protein>
<sequence>MSKQDTSDLIKFLLPFPNHVKAAALGLREFVWDLYPETNELIYDNYNALAFGWSLTDKAGDVFCSIAVYSEHVNFGFNRGSEIADPQKKLIGEGSLYRYIRIKDKADFPEEYISQLLLSAYNNAFLKLKPAKNTFKGQTIVKSISPAKRRPS</sequence>
<name>A0A562TVU4_9SPHI</name>
<accession>A0A562TVU4</accession>
<comment type="caution">
    <text evidence="1">The sequence shown here is derived from an EMBL/GenBank/DDBJ whole genome shotgun (WGS) entry which is preliminary data.</text>
</comment>
<keyword evidence="2" id="KW-1185">Reference proteome</keyword>
<dbReference type="OrthoDB" id="1121167at2"/>
<reference evidence="1 2" key="1">
    <citation type="submission" date="2019-07" db="EMBL/GenBank/DDBJ databases">
        <title>Genomic Encyclopedia of Archaeal and Bacterial Type Strains, Phase II (KMG-II): from individual species to whole genera.</title>
        <authorList>
            <person name="Goeker M."/>
        </authorList>
    </citation>
    <scope>NUCLEOTIDE SEQUENCE [LARGE SCALE GENOMIC DNA]</scope>
    <source>
        <strain evidence="1 2">ATCC BAA-1854</strain>
    </source>
</reference>
<dbReference type="Gene3D" id="3.90.1150.200">
    <property type="match status" value="1"/>
</dbReference>
<organism evidence="1 2">
    <name type="scientific">Mucilaginibacter frigoritolerans</name>
    <dbReference type="NCBI Taxonomy" id="652788"/>
    <lineage>
        <taxon>Bacteria</taxon>
        <taxon>Pseudomonadati</taxon>
        <taxon>Bacteroidota</taxon>
        <taxon>Sphingobacteriia</taxon>
        <taxon>Sphingobacteriales</taxon>
        <taxon>Sphingobacteriaceae</taxon>
        <taxon>Mucilaginibacter</taxon>
    </lineage>
</organism>
<dbReference type="RefSeq" id="WP_144914544.1">
    <property type="nucleotide sequence ID" value="NZ_VLLI01000010.1"/>
</dbReference>
<evidence type="ECO:0000313" key="2">
    <source>
        <dbReference type="Proteomes" id="UP000317010"/>
    </source>
</evidence>